<dbReference type="Gene3D" id="3.30.70.890">
    <property type="entry name" value="GHMP kinase, C-terminal domain"/>
    <property type="match status" value="1"/>
</dbReference>
<dbReference type="GO" id="GO:0005524">
    <property type="term" value="F:ATP binding"/>
    <property type="evidence" value="ECO:0007669"/>
    <property type="project" value="UniProtKB-UniRule"/>
</dbReference>
<keyword evidence="2 7" id="KW-0808">Transferase</keyword>
<proteinExistence type="inferred from homology"/>
<dbReference type="PANTHER" id="PTHR20861">
    <property type="entry name" value="HOMOSERINE/4-DIPHOSPHOCYTIDYL-2-C-METHYL-D-ERYTHRITOL KINASE"/>
    <property type="match status" value="1"/>
</dbReference>
<dbReference type="Proteomes" id="UP000066624">
    <property type="component" value="Chromosome"/>
</dbReference>
<keyword evidence="3 7" id="KW-0791">Threonine biosynthesis</keyword>
<dbReference type="STRING" id="1579979.WM2015_2091"/>
<dbReference type="KEGG" id="wma:WM2015_2091"/>
<gene>
    <name evidence="7" type="primary">thrB</name>
    <name evidence="11" type="ORF">WM2015_2091</name>
</gene>
<keyword evidence="4 7" id="KW-0547">Nucleotide-binding</keyword>
<evidence type="ECO:0000256" key="8">
    <source>
        <dbReference type="NCBIfam" id="TIGR00191"/>
    </source>
</evidence>
<accession>A0A0K0XXX0</accession>
<dbReference type="InterPro" id="IPR036554">
    <property type="entry name" value="GHMP_kinase_C_sf"/>
</dbReference>
<comment type="subcellular location">
    <subcellularLocation>
        <location evidence="7">Cytoplasm</location>
    </subcellularLocation>
</comment>
<keyword evidence="5 7" id="KW-0418">Kinase</keyword>
<feature type="binding site" evidence="7">
    <location>
        <begin position="92"/>
        <end position="102"/>
    </location>
    <ligand>
        <name>ATP</name>
        <dbReference type="ChEBI" id="CHEBI:30616"/>
    </ligand>
</feature>
<evidence type="ECO:0000259" key="10">
    <source>
        <dbReference type="Pfam" id="PF08544"/>
    </source>
</evidence>
<dbReference type="Pfam" id="PF00288">
    <property type="entry name" value="GHMP_kinases_N"/>
    <property type="match status" value="1"/>
</dbReference>
<name>A0A0K0XXX0_9GAMM</name>
<evidence type="ECO:0000256" key="3">
    <source>
        <dbReference type="ARBA" id="ARBA00022697"/>
    </source>
</evidence>
<feature type="domain" description="GHMP kinase C-terminal" evidence="10">
    <location>
        <begin position="209"/>
        <end position="285"/>
    </location>
</feature>
<dbReference type="UniPathway" id="UPA00050">
    <property type="reaction ID" value="UER00064"/>
</dbReference>
<evidence type="ECO:0000259" key="9">
    <source>
        <dbReference type="Pfam" id="PF00288"/>
    </source>
</evidence>
<dbReference type="InterPro" id="IPR014721">
    <property type="entry name" value="Ribsml_uS5_D2-typ_fold_subgr"/>
</dbReference>
<dbReference type="GO" id="GO:0004413">
    <property type="term" value="F:homoserine kinase activity"/>
    <property type="evidence" value="ECO:0007669"/>
    <property type="project" value="UniProtKB-UniRule"/>
</dbReference>
<keyword evidence="7" id="KW-0963">Cytoplasm</keyword>
<comment type="function">
    <text evidence="7">Catalyzes the ATP-dependent phosphorylation of L-homoserine to L-homoserine phosphate.</text>
</comment>
<dbReference type="RefSeq" id="WP_049726016.1">
    <property type="nucleotide sequence ID" value="NZ_CP012154.1"/>
</dbReference>
<organism evidence="11 12">
    <name type="scientific">Wenzhouxiangella marina</name>
    <dbReference type="NCBI Taxonomy" id="1579979"/>
    <lineage>
        <taxon>Bacteria</taxon>
        <taxon>Pseudomonadati</taxon>
        <taxon>Pseudomonadota</taxon>
        <taxon>Gammaproteobacteria</taxon>
        <taxon>Chromatiales</taxon>
        <taxon>Wenzhouxiangellaceae</taxon>
        <taxon>Wenzhouxiangella</taxon>
    </lineage>
</organism>
<feature type="domain" description="GHMP kinase N-terminal" evidence="9">
    <location>
        <begin position="64"/>
        <end position="151"/>
    </location>
</feature>
<dbReference type="Gene3D" id="3.30.230.10">
    <property type="match status" value="1"/>
</dbReference>
<dbReference type="AlphaFoldDB" id="A0A0K0XXX0"/>
<dbReference type="NCBIfam" id="NF002288">
    <property type="entry name" value="PRK01212.1-4"/>
    <property type="match status" value="1"/>
</dbReference>
<evidence type="ECO:0000256" key="6">
    <source>
        <dbReference type="ARBA" id="ARBA00022840"/>
    </source>
</evidence>
<evidence type="ECO:0000256" key="4">
    <source>
        <dbReference type="ARBA" id="ARBA00022741"/>
    </source>
</evidence>
<dbReference type="PRINTS" id="PR00958">
    <property type="entry name" value="HOMSERKINASE"/>
</dbReference>
<dbReference type="OrthoDB" id="9769912at2"/>
<reference evidence="11 12" key="1">
    <citation type="submission" date="2015-07" db="EMBL/GenBank/DDBJ databases">
        <authorList>
            <person name="Noorani M."/>
        </authorList>
    </citation>
    <scope>NUCLEOTIDE SEQUENCE [LARGE SCALE GENOMIC DNA]</scope>
    <source>
        <strain evidence="11 12">KCTC 42284</strain>
    </source>
</reference>
<keyword evidence="12" id="KW-1185">Reference proteome</keyword>
<dbReference type="InterPro" id="IPR000870">
    <property type="entry name" value="Homoserine_kinase"/>
</dbReference>
<protein>
    <recommendedName>
        <fullName evidence="7 8">Homoserine kinase</fullName>
        <shortName evidence="7">HK</shortName>
        <shortName evidence="7">HSK</shortName>
        <ecNumber evidence="7 8">2.7.1.39</ecNumber>
    </recommendedName>
</protein>
<keyword evidence="1 7" id="KW-0028">Amino-acid biosynthesis</keyword>
<dbReference type="PATRIC" id="fig|1579979.3.peg.2137"/>
<evidence type="ECO:0000256" key="7">
    <source>
        <dbReference type="HAMAP-Rule" id="MF_00384"/>
    </source>
</evidence>
<dbReference type="EMBL" id="CP012154">
    <property type="protein sequence ID" value="AKS42456.1"/>
    <property type="molecule type" value="Genomic_DNA"/>
</dbReference>
<evidence type="ECO:0000313" key="12">
    <source>
        <dbReference type="Proteomes" id="UP000066624"/>
    </source>
</evidence>
<dbReference type="PIRSF" id="PIRSF000676">
    <property type="entry name" value="Homoser_kin"/>
    <property type="match status" value="1"/>
</dbReference>
<dbReference type="PANTHER" id="PTHR20861:SF1">
    <property type="entry name" value="HOMOSERINE KINASE"/>
    <property type="match status" value="1"/>
</dbReference>
<evidence type="ECO:0000256" key="5">
    <source>
        <dbReference type="ARBA" id="ARBA00022777"/>
    </source>
</evidence>
<dbReference type="InterPro" id="IPR006204">
    <property type="entry name" value="GHMP_kinase_N_dom"/>
</dbReference>
<evidence type="ECO:0000256" key="1">
    <source>
        <dbReference type="ARBA" id="ARBA00022605"/>
    </source>
</evidence>
<comment type="pathway">
    <text evidence="7">Amino-acid biosynthesis; L-threonine biosynthesis; L-threonine from L-aspartate: step 4/5.</text>
</comment>
<dbReference type="InterPro" id="IPR020568">
    <property type="entry name" value="Ribosomal_Su5_D2-typ_SF"/>
</dbReference>
<comment type="similarity">
    <text evidence="7">Belongs to the GHMP kinase family. Homoserine kinase subfamily.</text>
</comment>
<dbReference type="GO" id="GO:0005737">
    <property type="term" value="C:cytoplasm"/>
    <property type="evidence" value="ECO:0007669"/>
    <property type="project" value="UniProtKB-SubCell"/>
</dbReference>
<dbReference type="HAMAP" id="MF_00384">
    <property type="entry name" value="Homoser_kinase"/>
    <property type="match status" value="1"/>
</dbReference>
<sequence length="309" mass="31496">MSRSQATAFAPASVGNVGVGFDLLGHVIDGPGDTVTAFRIEEPIVRIDSIEGVIVDLPREADRNTAGRAVQALLEHAGVDFGIALRIEKGIPLGSGLGGSAASATAALVAANALLPKPLEIGALYPFALAGESVASGSAHGDNVGPQLLGGLVLATLERLIPIPVPQGLWACVVHPDHVVETRLARETLAEPYPIGTVVAQNALLAQFLAGCYRKDLDLIRAGLGDVLVEPRRASLIPGFAEVKQAALDSGALGASISGAGPSAFGWFDDRAAADAARQAMIAAFAEAGLSAEGWVSAVDAPGARLIED</sequence>
<dbReference type="SUPFAM" id="SSF55060">
    <property type="entry name" value="GHMP Kinase, C-terminal domain"/>
    <property type="match status" value="1"/>
</dbReference>
<dbReference type="EC" id="2.7.1.39" evidence="7 8"/>
<keyword evidence="6 7" id="KW-0067">ATP-binding</keyword>
<evidence type="ECO:0000313" key="11">
    <source>
        <dbReference type="EMBL" id="AKS42456.1"/>
    </source>
</evidence>
<dbReference type="SUPFAM" id="SSF54211">
    <property type="entry name" value="Ribosomal protein S5 domain 2-like"/>
    <property type="match status" value="1"/>
</dbReference>
<dbReference type="GO" id="GO:0009088">
    <property type="term" value="P:threonine biosynthetic process"/>
    <property type="evidence" value="ECO:0007669"/>
    <property type="project" value="UniProtKB-UniRule"/>
</dbReference>
<dbReference type="InterPro" id="IPR013750">
    <property type="entry name" value="GHMP_kinase_C_dom"/>
</dbReference>
<evidence type="ECO:0000256" key="2">
    <source>
        <dbReference type="ARBA" id="ARBA00022679"/>
    </source>
</evidence>
<comment type="catalytic activity">
    <reaction evidence="7">
        <text>L-homoserine + ATP = O-phospho-L-homoserine + ADP + H(+)</text>
        <dbReference type="Rhea" id="RHEA:13985"/>
        <dbReference type="ChEBI" id="CHEBI:15378"/>
        <dbReference type="ChEBI" id="CHEBI:30616"/>
        <dbReference type="ChEBI" id="CHEBI:57476"/>
        <dbReference type="ChEBI" id="CHEBI:57590"/>
        <dbReference type="ChEBI" id="CHEBI:456216"/>
        <dbReference type="EC" id="2.7.1.39"/>
    </reaction>
</comment>
<dbReference type="NCBIfam" id="TIGR00191">
    <property type="entry name" value="thrB"/>
    <property type="match status" value="1"/>
</dbReference>
<dbReference type="Pfam" id="PF08544">
    <property type="entry name" value="GHMP_kinases_C"/>
    <property type="match status" value="1"/>
</dbReference>